<gene>
    <name evidence="7" type="ORF">J2S77_001902</name>
</gene>
<comment type="caution">
    <text evidence="7">The sequence shown here is derived from an EMBL/GenBank/DDBJ whole genome shotgun (WGS) entry which is preliminary data.</text>
</comment>
<dbReference type="PIRSF" id="PIRSF032178">
    <property type="entry name" value="UCP032178"/>
    <property type="match status" value="1"/>
</dbReference>
<evidence type="ECO:0000313" key="7">
    <source>
        <dbReference type="EMBL" id="MDQ0159915.1"/>
    </source>
</evidence>
<sequence>MRFVKKAGDDMTLLLVLMMVVVGALIGGMTNHLAIKMLFKPYKAKYIGRFQLPFTPGLIPKRQEELAEQLGYLVTSHLVTQDALKEKLVSPSFNQQVTEAVSHKYDEWCESEKRTIDLLGNVKSDWSTEQIEANLTKKIAEQLRQIYDREQTKTLHEILPEQLTQTIDESLPEATRYILDQVDQYVNSREGQRKLSETGSSFLQSQGFLGNMVSNYLGEEGLVEKITPAINQFIRSDDTHETVETMLRAEWHKWQHLDLASMRNKLLHDQIEDQMANYIVNELDVSKYLHEPVSTWLKTFEYQAKHDIIPNLVTLLLNQIADHLETIMKQIDLSQMVERQVSQFDVNRLEKMVLDISRRELKMITYLGALLGGTIGLVQGLIVVFVG</sequence>
<accession>A0ABT9VGI2</accession>
<protein>
    <submittedName>
        <fullName evidence="7">Uncharacterized membrane protein YheB (UPF0754 family)</fullName>
    </submittedName>
</protein>
<comment type="subcellular location">
    <subcellularLocation>
        <location evidence="1">Cell membrane</location>
    </subcellularLocation>
</comment>
<proteinExistence type="inferred from homology"/>
<comment type="similarity">
    <text evidence="2">Belongs to the UPF0754 family.</text>
</comment>
<evidence type="ECO:0000313" key="8">
    <source>
        <dbReference type="Proteomes" id="UP001224359"/>
    </source>
</evidence>
<dbReference type="EMBL" id="JAUSTQ010000007">
    <property type="protein sequence ID" value="MDQ0159915.1"/>
    <property type="molecule type" value="Genomic_DNA"/>
</dbReference>
<organism evidence="7 8">
    <name type="scientific">Alkalibacillus salilacus</name>
    <dbReference type="NCBI Taxonomy" id="284582"/>
    <lineage>
        <taxon>Bacteria</taxon>
        <taxon>Bacillati</taxon>
        <taxon>Bacillota</taxon>
        <taxon>Bacilli</taxon>
        <taxon>Bacillales</taxon>
        <taxon>Bacillaceae</taxon>
        <taxon>Alkalibacillus</taxon>
    </lineage>
</organism>
<keyword evidence="8" id="KW-1185">Reference proteome</keyword>
<evidence type="ECO:0000256" key="1">
    <source>
        <dbReference type="ARBA" id="ARBA00004236"/>
    </source>
</evidence>
<keyword evidence="4 6" id="KW-1133">Transmembrane helix</keyword>
<feature type="transmembrane region" description="Helical" evidence="6">
    <location>
        <begin position="364"/>
        <end position="386"/>
    </location>
</feature>
<evidence type="ECO:0000256" key="2">
    <source>
        <dbReference type="ARBA" id="ARBA00008053"/>
    </source>
</evidence>
<dbReference type="InterPro" id="IPR016991">
    <property type="entry name" value="UCP032178"/>
</dbReference>
<evidence type="ECO:0000256" key="6">
    <source>
        <dbReference type="SAM" id="Phobius"/>
    </source>
</evidence>
<dbReference type="PANTHER" id="PTHR35791">
    <property type="entry name" value="UPF0754 MEMBRANE PROTEIN YHEB"/>
    <property type="match status" value="1"/>
</dbReference>
<reference evidence="7 8" key="1">
    <citation type="submission" date="2023-07" db="EMBL/GenBank/DDBJ databases">
        <title>Genomic Encyclopedia of Type Strains, Phase IV (KMG-IV): sequencing the most valuable type-strain genomes for metagenomic binning, comparative biology and taxonomic classification.</title>
        <authorList>
            <person name="Goeker M."/>
        </authorList>
    </citation>
    <scope>NUCLEOTIDE SEQUENCE [LARGE SCALE GENOMIC DNA]</scope>
    <source>
        <strain evidence="7 8">DSM 16460</strain>
    </source>
</reference>
<keyword evidence="3 6" id="KW-0812">Transmembrane</keyword>
<evidence type="ECO:0000256" key="4">
    <source>
        <dbReference type="ARBA" id="ARBA00022989"/>
    </source>
</evidence>
<evidence type="ECO:0000256" key="5">
    <source>
        <dbReference type="ARBA" id="ARBA00023136"/>
    </source>
</evidence>
<keyword evidence="5 6" id="KW-0472">Membrane</keyword>
<name>A0ABT9VGI2_9BACI</name>
<evidence type="ECO:0000256" key="3">
    <source>
        <dbReference type="ARBA" id="ARBA00022692"/>
    </source>
</evidence>
<dbReference type="PANTHER" id="PTHR35791:SF1">
    <property type="entry name" value="UPF0754 MEMBRANE PROTEIN YHEB"/>
    <property type="match status" value="1"/>
</dbReference>
<dbReference type="Proteomes" id="UP001224359">
    <property type="component" value="Unassembled WGS sequence"/>
</dbReference>
<dbReference type="InterPro" id="IPR007383">
    <property type="entry name" value="DUF445"/>
</dbReference>
<dbReference type="Pfam" id="PF04286">
    <property type="entry name" value="DUF445"/>
    <property type="match status" value="1"/>
</dbReference>
<feature type="transmembrane region" description="Helical" evidence="6">
    <location>
        <begin position="12"/>
        <end position="35"/>
    </location>
</feature>